<dbReference type="eggNOG" id="ENOG502QRM9">
    <property type="taxonomic scope" value="Eukaryota"/>
</dbReference>
<organism evidence="2 3">
    <name type="scientific">Leptosphaeria maculans (strain JN3 / isolate v23.1.3 / race Av1-4-5-6-7-8)</name>
    <name type="common">Blackleg fungus</name>
    <name type="synonym">Phoma lingam</name>
    <dbReference type="NCBI Taxonomy" id="985895"/>
    <lineage>
        <taxon>Eukaryota</taxon>
        <taxon>Fungi</taxon>
        <taxon>Dikarya</taxon>
        <taxon>Ascomycota</taxon>
        <taxon>Pezizomycotina</taxon>
        <taxon>Dothideomycetes</taxon>
        <taxon>Pleosporomycetidae</taxon>
        <taxon>Pleosporales</taxon>
        <taxon>Pleosporineae</taxon>
        <taxon>Leptosphaeriaceae</taxon>
        <taxon>Plenodomus</taxon>
        <taxon>Plenodomus lingam/Leptosphaeria maculans species complex</taxon>
    </lineage>
</organism>
<accession>E5A7M1</accession>
<evidence type="ECO:0000313" key="3">
    <source>
        <dbReference type="Proteomes" id="UP000002668"/>
    </source>
</evidence>
<reference evidence="3" key="1">
    <citation type="journal article" date="2011" name="Nat. Commun.">
        <title>Effector diversification within compartments of the Leptosphaeria maculans genome affected by Repeat-Induced Point mutations.</title>
        <authorList>
            <person name="Rouxel T."/>
            <person name="Grandaubert J."/>
            <person name="Hane J.K."/>
            <person name="Hoede C."/>
            <person name="van de Wouw A.P."/>
            <person name="Couloux A."/>
            <person name="Dominguez V."/>
            <person name="Anthouard V."/>
            <person name="Bally P."/>
            <person name="Bourras S."/>
            <person name="Cozijnsen A.J."/>
            <person name="Ciuffetti L.M."/>
            <person name="Degrave A."/>
            <person name="Dilmaghani A."/>
            <person name="Duret L."/>
            <person name="Fudal I."/>
            <person name="Goodwin S.B."/>
            <person name="Gout L."/>
            <person name="Glaser N."/>
            <person name="Linglin J."/>
            <person name="Kema G.H.J."/>
            <person name="Lapalu N."/>
            <person name="Lawrence C.B."/>
            <person name="May K."/>
            <person name="Meyer M."/>
            <person name="Ollivier B."/>
            <person name="Poulain J."/>
            <person name="Schoch C.L."/>
            <person name="Simon A."/>
            <person name="Spatafora J.W."/>
            <person name="Stachowiak A."/>
            <person name="Turgeon B.G."/>
            <person name="Tyler B.M."/>
            <person name="Vincent D."/>
            <person name="Weissenbach J."/>
            <person name="Amselem J."/>
            <person name="Quesneville H."/>
            <person name="Oliver R.P."/>
            <person name="Wincker P."/>
            <person name="Balesdent M.-H."/>
            <person name="Howlett B.J."/>
        </authorList>
    </citation>
    <scope>NUCLEOTIDE SEQUENCE [LARGE SCALE GENOMIC DNA]</scope>
    <source>
        <strain evidence="3">JN3 / isolate v23.1.3 / race Av1-4-5-6-7-8</strain>
    </source>
</reference>
<feature type="compositionally biased region" description="Polar residues" evidence="1">
    <location>
        <begin position="265"/>
        <end position="276"/>
    </location>
</feature>
<name>E5A7M1_LEPMJ</name>
<dbReference type="Gene3D" id="3.30.710.10">
    <property type="entry name" value="Potassium Channel Kv1.1, Chain A"/>
    <property type="match status" value="2"/>
</dbReference>
<sequence length="810" mass="88444">MSDRDAKPLEFGFLTSDHAGAPPRQPQRQQYGSYMTGGSTNVPDHSTVIAQAGVQDPALSYGDFDAQQRVAPPYANFGYNPAAALNWGWNNALEFNDFSNQYEPQGELVQEFQQQPLPSNDFTIPVPVSAEATDYHRFQQLHSATSTLTATPSQNPFTPPLPPQLSQTRPHVQAGVKRKGNSEPDLSAAQNANHLAEGSNKRQHISRNPSDASTASSAVAATPNTRPPHAVRGAATSTTTSTNEPTSRSVQPEETQAEGRKEQSKGTGSRGITSDTAEARKVANSEGVDVLPAGKVFPIQIGSKLFRLSGASLSSDGKHETLFCQGVMITETARAPSYFSHFFGHQLQENGGRAGDVKTLYIDRDPDTFRDIALHLQGYHVTPKNGEHFVKLYADAQFYSLPQLTKQLFKTDIFVSIGGTPFQVPRDLFSAPGDSPNYFSWGFAQFFSTPAEAFPGLDRSALLRPPSISPPSVPNRNGEVFRELLQLLQGYDLEIRNEEHRSRLLRDARYFHLKGLEQRLILHEISYHLKRQQSEILIRLEDIRQSGISFSTDESSGKSEPDSAHGGPTASAAVSPLSKPKSITGPGFVTYARPFTDDAAQNHTLILETSATEFAKIHFPCTAQDSRQRSGIDLCASFYDSSLARMTSLFTVIASKLGLSANQPFGFAYLRPGGGTASQSASSTRPGSSERRVRVRLDTECAVLLDGAPVEIAMNVESGTMGIRKSGGARLSPEWLWVGRTIHHNNANLRTGEDAEVEWTVKRAQWRVRVEPMESDTDGNQVQVLLCAVKIEASTTERTRNQARGFLGGG</sequence>
<feature type="region of interest" description="Disordered" evidence="1">
    <location>
        <begin position="549"/>
        <end position="578"/>
    </location>
</feature>
<feature type="compositionally biased region" description="Polar residues" evidence="1">
    <location>
        <begin position="31"/>
        <end position="42"/>
    </location>
</feature>
<dbReference type="PANTHER" id="PTHR31758:SF2">
    <property type="entry name" value="BTB_POZ DOMAIN-CONTAINING PROTEIN YLR108C"/>
    <property type="match status" value="1"/>
</dbReference>
<feature type="region of interest" description="Disordered" evidence="1">
    <location>
        <begin position="1"/>
        <end position="42"/>
    </location>
</feature>
<dbReference type="STRING" id="985895.E5A7M1"/>
<dbReference type="VEuPathDB" id="FungiDB:LEMA_P088550.1"/>
<dbReference type="EMBL" id="FP929136">
    <property type="protein sequence ID" value="CBX99616.1"/>
    <property type="molecule type" value="Genomic_DNA"/>
</dbReference>
<keyword evidence="3" id="KW-1185">Reference proteome</keyword>
<dbReference type="PANTHER" id="PTHR31758">
    <property type="entry name" value="BTB/POZ DOMAIN-CONTAINING PROTEIN YLR108C"/>
    <property type="match status" value="1"/>
</dbReference>
<evidence type="ECO:0000313" key="2">
    <source>
        <dbReference type="EMBL" id="CBX99616.1"/>
    </source>
</evidence>
<dbReference type="HOGENOM" id="CLU_017395_0_1_1"/>
<feature type="compositionally biased region" description="Low complexity" evidence="1">
    <location>
        <begin position="236"/>
        <end position="249"/>
    </location>
</feature>
<evidence type="ECO:0000256" key="1">
    <source>
        <dbReference type="SAM" id="MobiDB-lite"/>
    </source>
</evidence>
<proteinExistence type="predicted"/>
<dbReference type="SUPFAM" id="SSF54695">
    <property type="entry name" value="POZ domain"/>
    <property type="match status" value="2"/>
</dbReference>
<protein>
    <submittedName>
        <fullName evidence="2">Similar to BTB/POZ domain containing protein</fullName>
    </submittedName>
</protein>
<gene>
    <name evidence="2" type="ORF">LEMA_P088550.1</name>
</gene>
<dbReference type="InParanoid" id="E5A7M1"/>
<feature type="region of interest" description="Disordered" evidence="1">
    <location>
        <begin position="148"/>
        <end position="277"/>
    </location>
</feature>
<dbReference type="Proteomes" id="UP000002668">
    <property type="component" value="Genome"/>
</dbReference>
<dbReference type="AlphaFoldDB" id="E5A7M1"/>
<dbReference type="InterPro" id="IPR011333">
    <property type="entry name" value="SKP1/BTB/POZ_sf"/>
</dbReference>
<dbReference type="OMA" id="SYARPYT"/>
<dbReference type="OrthoDB" id="2414723at2759"/>
<feature type="compositionally biased region" description="Low complexity" evidence="1">
    <location>
        <begin position="210"/>
        <end position="222"/>
    </location>
</feature>